<name>A0A7D9DUZ5_PARCT</name>
<evidence type="ECO:0000313" key="3">
    <source>
        <dbReference type="Proteomes" id="UP001152795"/>
    </source>
</evidence>
<sequence length="227" mass="26272">MALTASYPVIEDLAMKFNRHSLHDSFQLPAFYSSSWQAKEFALYLQPGFIVDPSFDQTVPFEFKANGTFTTKKNNRNKLQSDRTSSTKHSPRHSPKREQVKGNKAQTIDPAHSSDNKECRSNAVKNLHFDEDCLSDDEELSCYFSKETELCHDRFLPTTVESSPTRNHNRKRSMEDEECTTIKRCCRPRLNFDKMLLNSRDSLENTWSVETDTTNYFRPISPQVLLS</sequence>
<evidence type="ECO:0000313" key="2">
    <source>
        <dbReference type="EMBL" id="CAB3993436.1"/>
    </source>
</evidence>
<gene>
    <name evidence="2" type="ORF">PACLA_8A019183</name>
</gene>
<dbReference type="Proteomes" id="UP001152795">
    <property type="component" value="Unassembled WGS sequence"/>
</dbReference>
<feature type="region of interest" description="Disordered" evidence="1">
    <location>
        <begin position="72"/>
        <end position="118"/>
    </location>
</feature>
<keyword evidence="3" id="KW-1185">Reference proteome</keyword>
<evidence type="ECO:0000256" key="1">
    <source>
        <dbReference type="SAM" id="MobiDB-lite"/>
    </source>
</evidence>
<organism evidence="2 3">
    <name type="scientific">Paramuricea clavata</name>
    <name type="common">Red gorgonian</name>
    <name type="synonym">Violescent sea-whip</name>
    <dbReference type="NCBI Taxonomy" id="317549"/>
    <lineage>
        <taxon>Eukaryota</taxon>
        <taxon>Metazoa</taxon>
        <taxon>Cnidaria</taxon>
        <taxon>Anthozoa</taxon>
        <taxon>Octocorallia</taxon>
        <taxon>Malacalcyonacea</taxon>
        <taxon>Plexauridae</taxon>
        <taxon>Paramuricea</taxon>
    </lineage>
</organism>
<proteinExistence type="predicted"/>
<comment type="caution">
    <text evidence="2">The sequence shown here is derived from an EMBL/GenBank/DDBJ whole genome shotgun (WGS) entry which is preliminary data.</text>
</comment>
<accession>A0A7D9DUZ5</accession>
<protein>
    <submittedName>
        <fullName evidence="2">Uncharacterized protein</fullName>
    </submittedName>
</protein>
<dbReference type="EMBL" id="CACRXK020002261">
    <property type="protein sequence ID" value="CAB3993436.1"/>
    <property type="molecule type" value="Genomic_DNA"/>
</dbReference>
<dbReference type="AlphaFoldDB" id="A0A7D9DUZ5"/>
<reference evidence="2" key="1">
    <citation type="submission" date="2020-04" db="EMBL/GenBank/DDBJ databases">
        <authorList>
            <person name="Alioto T."/>
            <person name="Alioto T."/>
            <person name="Gomez Garrido J."/>
        </authorList>
    </citation>
    <scope>NUCLEOTIDE SEQUENCE</scope>
    <source>
        <strain evidence="2">A484AB</strain>
    </source>
</reference>